<name>A0A978W4N2_ZIZJJ</name>
<organism evidence="2 3">
    <name type="scientific">Ziziphus jujuba var. spinosa</name>
    <dbReference type="NCBI Taxonomy" id="714518"/>
    <lineage>
        <taxon>Eukaryota</taxon>
        <taxon>Viridiplantae</taxon>
        <taxon>Streptophyta</taxon>
        <taxon>Embryophyta</taxon>
        <taxon>Tracheophyta</taxon>
        <taxon>Spermatophyta</taxon>
        <taxon>Magnoliopsida</taxon>
        <taxon>eudicotyledons</taxon>
        <taxon>Gunneridae</taxon>
        <taxon>Pentapetalae</taxon>
        <taxon>rosids</taxon>
        <taxon>fabids</taxon>
        <taxon>Rosales</taxon>
        <taxon>Rhamnaceae</taxon>
        <taxon>Paliureae</taxon>
        <taxon>Ziziphus</taxon>
    </lineage>
</organism>
<comment type="caution">
    <text evidence="2">The sequence shown here is derived from an EMBL/GenBank/DDBJ whole genome shotgun (WGS) entry which is preliminary data.</text>
</comment>
<evidence type="ECO:0000313" key="2">
    <source>
        <dbReference type="EMBL" id="KAH7546916.1"/>
    </source>
</evidence>
<keyword evidence="1" id="KW-0175">Coiled coil</keyword>
<sequence>MFKMVESCIKSLTNQLKGNKKIIQELQASNESLQASNKGLQQNNRNLQAIVERLQAIIEKQEKEIEKWKLAANKGRELLCKSLLSRHCSKNKTGLPMEVEKEKDYSEELNFNCSSSSSEEIKSLKKAVEKLSADIKRIQTSLSYTPCERPLPDFYT</sequence>
<dbReference type="EMBL" id="JAEACU010000001">
    <property type="protein sequence ID" value="KAH7546916.1"/>
    <property type="molecule type" value="Genomic_DNA"/>
</dbReference>
<dbReference type="Proteomes" id="UP000813462">
    <property type="component" value="Unassembled WGS sequence"/>
</dbReference>
<protein>
    <submittedName>
        <fullName evidence="2">Uncharacterized protein</fullName>
    </submittedName>
</protein>
<dbReference type="AlphaFoldDB" id="A0A978W4N2"/>
<proteinExistence type="predicted"/>
<reference evidence="2" key="1">
    <citation type="journal article" date="2021" name="Front. Plant Sci.">
        <title>Chromosome-Scale Genome Assembly for Chinese Sour Jujube and Insights Into Its Genome Evolution and Domestication Signature.</title>
        <authorList>
            <person name="Shen L.-Y."/>
            <person name="Luo H."/>
            <person name="Wang X.-L."/>
            <person name="Wang X.-M."/>
            <person name="Qiu X.-J."/>
            <person name="Liu H."/>
            <person name="Zhou S.-S."/>
            <person name="Jia K.-H."/>
            <person name="Nie S."/>
            <person name="Bao Y.-T."/>
            <person name="Zhang R.-G."/>
            <person name="Yun Q.-Z."/>
            <person name="Chai Y.-H."/>
            <person name="Lu J.-Y."/>
            <person name="Li Y."/>
            <person name="Zhao S.-W."/>
            <person name="Mao J.-F."/>
            <person name="Jia S.-G."/>
            <person name="Mao Y.-M."/>
        </authorList>
    </citation>
    <scope>NUCLEOTIDE SEQUENCE</scope>
    <source>
        <strain evidence="2">AT0</strain>
        <tissue evidence="2">Leaf</tissue>
    </source>
</reference>
<gene>
    <name evidence="2" type="ORF">FEM48_Zijuj01G0251500</name>
</gene>
<accession>A0A978W4N2</accession>
<feature type="coiled-coil region" evidence="1">
    <location>
        <begin position="9"/>
        <end position="78"/>
    </location>
</feature>
<evidence type="ECO:0000313" key="3">
    <source>
        <dbReference type="Proteomes" id="UP000813462"/>
    </source>
</evidence>
<evidence type="ECO:0000256" key="1">
    <source>
        <dbReference type="SAM" id="Coils"/>
    </source>
</evidence>